<dbReference type="PANTHER" id="PTHR11214">
    <property type="entry name" value="BETA-1,3-N-ACETYLGLUCOSAMINYLTRANSFERASE"/>
    <property type="match status" value="1"/>
</dbReference>
<dbReference type="InterPro" id="IPR002659">
    <property type="entry name" value="Glyco_trans_31"/>
</dbReference>
<dbReference type="GO" id="GO:0008378">
    <property type="term" value="F:galactosyltransferase activity"/>
    <property type="evidence" value="ECO:0007669"/>
    <property type="project" value="TreeGrafter"/>
</dbReference>
<dbReference type="GO" id="GO:0000139">
    <property type="term" value="C:Golgi membrane"/>
    <property type="evidence" value="ECO:0007669"/>
    <property type="project" value="UniProtKB-SubCell"/>
</dbReference>
<keyword evidence="13" id="KW-0732">Signal</keyword>
<evidence type="ECO:0000256" key="1">
    <source>
        <dbReference type="ARBA" id="ARBA00004323"/>
    </source>
</evidence>
<feature type="signal peptide" evidence="13">
    <location>
        <begin position="1"/>
        <end position="25"/>
    </location>
</feature>
<evidence type="ECO:0000256" key="13">
    <source>
        <dbReference type="SAM" id="SignalP"/>
    </source>
</evidence>
<comment type="cofactor">
    <cofactor evidence="11">
        <name>Mn(2+)</name>
        <dbReference type="ChEBI" id="CHEBI:29035"/>
    </cofactor>
</comment>
<comment type="subcellular location">
    <subcellularLocation>
        <location evidence="1 11">Golgi apparatus membrane</location>
        <topology evidence="1 11">Single-pass type II membrane protein</topology>
    </subcellularLocation>
</comment>
<keyword evidence="9 11" id="KW-0333">Golgi apparatus</keyword>
<dbReference type="Pfam" id="PF01762">
    <property type="entry name" value="Galactosyl_T"/>
    <property type="match status" value="1"/>
</dbReference>
<dbReference type="EC" id="2.4.1.-" evidence="11"/>
<evidence type="ECO:0000313" key="14">
    <source>
        <dbReference type="EMBL" id="CAK0786784.1"/>
    </source>
</evidence>
<dbReference type="Proteomes" id="UP001314263">
    <property type="component" value="Unassembled WGS sequence"/>
</dbReference>
<evidence type="ECO:0000256" key="4">
    <source>
        <dbReference type="ARBA" id="ARBA00022676"/>
    </source>
</evidence>
<evidence type="ECO:0000256" key="6">
    <source>
        <dbReference type="ARBA" id="ARBA00022692"/>
    </source>
</evidence>
<evidence type="ECO:0000256" key="7">
    <source>
        <dbReference type="ARBA" id="ARBA00022968"/>
    </source>
</evidence>
<gene>
    <name evidence="14" type="ORF">CVIRNUC_009998</name>
</gene>
<evidence type="ECO:0000256" key="5">
    <source>
        <dbReference type="ARBA" id="ARBA00022679"/>
    </source>
</evidence>
<sequence>MRPGGPRRALCLCLSLSAFLLAAGAQQRAGPEHRELLAQLDSAPAEDSKDEPGSEPQAVDILETPEEALLGTPALKPVRAKSESLKPKVQLFIGLPSLHEHGDLRDAARKTWIPIARQSHVAVRFFCYIDTNHYGPDMLEWMQGEQKQHWDTVIVTPETLGDPEGKSLEHTWNTRMTIAMFRTATEIFDPQYVMRATDEAYVNIPVVMEMLAGHSAKARPFWYGYAHPGRIFWPSTDEESAEFKGMLGDTVHEPVVPQYMDGAGAILSVKVAQAVLAADDIVGLRILQNDAAAIGLWLGALDIYYMNETEAGCSVQPWEPLQEDRIEWDEQEKESMCLRSSMPLAVVHPCKTVESVQAVFRAAVACRDSLRHRRKRKP</sequence>
<accession>A0AAV1ILG2</accession>
<evidence type="ECO:0000256" key="3">
    <source>
        <dbReference type="ARBA" id="ARBA00008661"/>
    </source>
</evidence>
<evidence type="ECO:0000256" key="10">
    <source>
        <dbReference type="ARBA" id="ARBA00023136"/>
    </source>
</evidence>
<evidence type="ECO:0000256" key="12">
    <source>
        <dbReference type="SAM" id="MobiDB-lite"/>
    </source>
</evidence>
<keyword evidence="5" id="KW-0808">Transferase</keyword>
<feature type="chain" id="PRO_5043729439" description="Hexosyltransferase" evidence="13">
    <location>
        <begin position="26"/>
        <end position="378"/>
    </location>
</feature>
<keyword evidence="15" id="KW-1185">Reference proteome</keyword>
<protein>
    <recommendedName>
        <fullName evidence="11">Hexosyltransferase</fullName>
        <ecNumber evidence="11">2.4.1.-</ecNumber>
    </recommendedName>
</protein>
<reference evidence="14 15" key="1">
    <citation type="submission" date="2023-10" db="EMBL/GenBank/DDBJ databases">
        <authorList>
            <person name="Maclean D."/>
            <person name="Macfadyen A."/>
        </authorList>
    </citation>
    <scope>NUCLEOTIDE SEQUENCE [LARGE SCALE GENOMIC DNA]</scope>
</reference>
<evidence type="ECO:0000256" key="8">
    <source>
        <dbReference type="ARBA" id="ARBA00022989"/>
    </source>
</evidence>
<dbReference type="PANTHER" id="PTHR11214:SF3">
    <property type="entry name" value="BETA-1,3-GALACTOSYLTRANSFERASE 6"/>
    <property type="match status" value="1"/>
</dbReference>
<dbReference type="AlphaFoldDB" id="A0AAV1ILG2"/>
<proteinExistence type="inferred from homology"/>
<keyword evidence="7" id="KW-0735">Signal-anchor</keyword>
<feature type="region of interest" description="Disordered" evidence="12">
    <location>
        <begin position="31"/>
        <end position="56"/>
    </location>
</feature>
<evidence type="ECO:0000256" key="9">
    <source>
        <dbReference type="ARBA" id="ARBA00023034"/>
    </source>
</evidence>
<evidence type="ECO:0000256" key="11">
    <source>
        <dbReference type="RuleBase" id="RU363063"/>
    </source>
</evidence>
<name>A0AAV1ILG2_9CHLO</name>
<keyword evidence="10" id="KW-0472">Membrane</keyword>
<comment type="similarity">
    <text evidence="3 11">Belongs to the glycosyltransferase 31 family.</text>
</comment>
<evidence type="ECO:0000313" key="15">
    <source>
        <dbReference type="Proteomes" id="UP001314263"/>
    </source>
</evidence>
<dbReference type="EMBL" id="CAUYUE010000015">
    <property type="protein sequence ID" value="CAK0786784.1"/>
    <property type="molecule type" value="Genomic_DNA"/>
</dbReference>
<comment type="caution">
    <text evidence="14">The sequence shown here is derived from an EMBL/GenBank/DDBJ whole genome shotgun (WGS) entry which is preliminary data.</text>
</comment>
<organism evidence="14 15">
    <name type="scientific">Coccomyxa viridis</name>
    <dbReference type="NCBI Taxonomy" id="1274662"/>
    <lineage>
        <taxon>Eukaryota</taxon>
        <taxon>Viridiplantae</taxon>
        <taxon>Chlorophyta</taxon>
        <taxon>core chlorophytes</taxon>
        <taxon>Trebouxiophyceae</taxon>
        <taxon>Trebouxiophyceae incertae sedis</taxon>
        <taxon>Coccomyxaceae</taxon>
        <taxon>Coccomyxa</taxon>
    </lineage>
</organism>
<comment type="pathway">
    <text evidence="2">Protein modification; protein glycosylation.</text>
</comment>
<keyword evidence="8" id="KW-1133">Transmembrane helix</keyword>
<keyword evidence="4 11" id="KW-0328">Glycosyltransferase</keyword>
<keyword evidence="11" id="KW-0464">Manganese</keyword>
<evidence type="ECO:0000256" key="2">
    <source>
        <dbReference type="ARBA" id="ARBA00004922"/>
    </source>
</evidence>
<keyword evidence="6" id="KW-0812">Transmembrane</keyword>